<evidence type="ECO:0000313" key="5">
    <source>
        <dbReference type="EMBL" id="CAB4889252.1"/>
    </source>
</evidence>
<dbReference type="Pfam" id="PF02632">
    <property type="entry name" value="BioY"/>
    <property type="match status" value="1"/>
</dbReference>
<dbReference type="InterPro" id="IPR003784">
    <property type="entry name" value="BioY"/>
</dbReference>
<dbReference type="EMBL" id="CAFBNS010000058">
    <property type="protein sequence ID" value="CAB4959571.1"/>
    <property type="molecule type" value="Genomic_DNA"/>
</dbReference>
<accession>A0A6J6G3X1</accession>
<reference evidence="3" key="1">
    <citation type="submission" date="2020-05" db="EMBL/GenBank/DDBJ databases">
        <authorList>
            <person name="Chiriac C."/>
            <person name="Salcher M."/>
            <person name="Ghai R."/>
            <person name="Kavagutti S V."/>
        </authorList>
    </citation>
    <scope>NUCLEOTIDE SEQUENCE</scope>
</reference>
<dbReference type="Gene3D" id="1.10.1760.20">
    <property type="match status" value="1"/>
</dbReference>
<gene>
    <name evidence="2" type="ORF">UFOPK1380_00469</name>
    <name evidence="3" type="ORF">UFOPK1778_00861</name>
    <name evidence="4" type="ORF">UFOPK2689_00098</name>
    <name evidence="5" type="ORF">UFOPK3555_00196</name>
    <name evidence="6" type="ORF">UFOPK3874_00443</name>
</gene>
<dbReference type="PANTHER" id="PTHR34295:SF1">
    <property type="entry name" value="BIOTIN TRANSPORTER BIOY"/>
    <property type="match status" value="1"/>
</dbReference>
<dbReference type="GO" id="GO:0005886">
    <property type="term" value="C:plasma membrane"/>
    <property type="evidence" value="ECO:0007669"/>
    <property type="project" value="InterPro"/>
</dbReference>
<dbReference type="AlphaFoldDB" id="A0A6J6G3X1"/>
<evidence type="ECO:0000313" key="4">
    <source>
        <dbReference type="EMBL" id="CAB4713790.1"/>
    </source>
</evidence>
<dbReference type="EMBL" id="CAEZUD010000045">
    <property type="protein sequence ID" value="CAB4593953.1"/>
    <property type="molecule type" value="Genomic_DNA"/>
</dbReference>
<feature type="transmembrane region" description="Helical" evidence="1">
    <location>
        <begin position="100"/>
        <end position="118"/>
    </location>
</feature>
<dbReference type="EMBL" id="CAFBME010000008">
    <property type="protein sequence ID" value="CAB4889252.1"/>
    <property type="molecule type" value="Genomic_DNA"/>
</dbReference>
<evidence type="ECO:0000313" key="2">
    <source>
        <dbReference type="EMBL" id="CAB4532490.1"/>
    </source>
</evidence>
<dbReference type="EMBL" id="CAEZYL010000002">
    <property type="protein sequence ID" value="CAB4713790.1"/>
    <property type="molecule type" value="Genomic_DNA"/>
</dbReference>
<dbReference type="PIRSF" id="PIRSF016661">
    <property type="entry name" value="BioY"/>
    <property type="match status" value="1"/>
</dbReference>
<feature type="transmembrane region" description="Helical" evidence="1">
    <location>
        <begin position="167"/>
        <end position="188"/>
    </location>
</feature>
<dbReference type="PANTHER" id="PTHR34295">
    <property type="entry name" value="BIOTIN TRANSPORTER BIOY"/>
    <property type="match status" value="1"/>
</dbReference>
<feature type="transmembrane region" description="Helical" evidence="1">
    <location>
        <begin position="125"/>
        <end position="147"/>
    </location>
</feature>
<protein>
    <submittedName>
        <fullName evidence="3">Unannotated protein</fullName>
    </submittedName>
</protein>
<dbReference type="GO" id="GO:0015225">
    <property type="term" value="F:biotin transmembrane transporter activity"/>
    <property type="evidence" value="ECO:0007669"/>
    <property type="project" value="InterPro"/>
</dbReference>
<evidence type="ECO:0000256" key="1">
    <source>
        <dbReference type="SAM" id="Phobius"/>
    </source>
</evidence>
<keyword evidence="1" id="KW-0812">Transmembrane</keyword>
<evidence type="ECO:0000313" key="3">
    <source>
        <dbReference type="EMBL" id="CAB4593953.1"/>
    </source>
</evidence>
<proteinExistence type="predicted"/>
<keyword evidence="1" id="KW-0472">Membrane</keyword>
<keyword evidence="1" id="KW-1133">Transmembrane helix</keyword>
<sequence length="191" mass="19898">MSQIATLKAVVLPTRSAVSNLGLVLGGTVFLAAMAQISLPVPGSPVPITGQTLGALLLGSAYGASLGFSTFAFYIAAGIAGAPIFADQSAGIERLTGATGGYLVGMLLASWITGALAGRKWDQKIATVIPTMLIGTTVIFTFGLFWLHQSTGQSWSWTLEKGLQPFIIGEVLKIAIASTALPTVWRFVSKR</sequence>
<dbReference type="EMBL" id="CAEZSC010000019">
    <property type="protein sequence ID" value="CAB4532490.1"/>
    <property type="molecule type" value="Genomic_DNA"/>
</dbReference>
<feature type="transmembrane region" description="Helical" evidence="1">
    <location>
        <begin position="53"/>
        <end position="80"/>
    </location>
</feature>
<evidence type="ECO:0000313" key="6">
    <source>
        <dbReference type="EMBL" id="CAB4959571.1"/>
    </source>
</evidence>
<name>A0A6J6G3X1_9ZZZZ</name>
<organism evidence="3">
    <name type="scientific">freshwater metagenome</name>
    <dbReference type="NCBI Taxonomy" id="449393"/>
    <lineage>
        <taxon>unclassified sequences</taxon>
        <taxon>metagenomes</taxon>
        <taxon>ecological metagenomes</taxon>
    </lineage>
</organism>